<dbReference type="Gene3D" id="3.40.50.850">
    <property type="entry name" value="Isochorismatase-like"/>
    <property type="match status" value="1"/>
</dbReference>
<evidence type="ECO:0000256" key="5">
    <source>
        <dbReference type="ARBA" id="ARBA00037900"/>
    </source>
</evidence>
<dbReference type="PANTHER" id="PTHR11080">
    <property type="entry name" value="PYRAZINAMIDASE/NICOTINAMIDASE"/>
    <property type="match status" value="1"/>
</dbReference>
<accession>A0ABY1JAH9</accession>
<feature type="domain" description="Isochorismatase-like" evidence="8">
    <location>
        <begin position="8"/>
        <end position="182"/>
    </location>
</feature>
<evidence type="ECO:0000256" key="3">
    <source>
        <dbReference type="ARBA" id="ARBA00022723"/>
    </source>
</evidence>
<proteinExistence type="inferred from homology"/>
<protein>
    <recommendedName>
        <fullName evidence="6">nicotinamidase</fullName>
        <ecNumber evidence="6">3.5.1.19</ecNumber>
    </recommendedName>
    <alternativeName>
        <fullName evidence="7">Nicotinamide deamidase</fullName>
    </alternativeName>
</protein>
<comment type="similarity">
    <text evidence="1">Belongs to the isochorismatase family.</text>
</comment>
<dbReference type="SUPFAM" id="SSF52499">
    <property type="entry name" value="Isochorismatase-like hydrolases"/>
    <property type="match status" value="1"/>
</dbReference>
<sequence length="191" mass="20737">MPICKTDALIVVDVQVDFCPGGNLAVPGGDEIVTIVNRLVELFEKGGGLVIFSRDWHPQRHKSFRDEGGTWPPHCVQNTKGAEFHPDLLIPDSAIVVSKATDVAREAYSAFDGTGLSETLKAAGTERIFVCGLATDFCVKSTAMDARKLGYDTYVVLDASRGISEESVRASLEEMKETGIKIVKSFEIESL</sequence>
<dbReference type="Pfam" id="PF00857">
    <property type="entry name" value="Isochorismatase"/>
    <property type="match status" value="1"/>
</dbReference>
<keyword evidence="10" id="KW-1185">Reference proteome</keyword>
<dbReference type="EC" id="3.5.1.19" evidence="6"/>
<organism evidence="9 10">
    <name type="scientific">Acetomicrobium flavidum</name>
    <dbReference type="NCBI Taxonomy" id="49896"/>
    <lineage>
        <taxon>Bacteria</taxon>
        <taxon>Thermotogati</taxon>
        <taxon>Synergistota</taxon>
        <taxon>Synergistia</taxon>
        <taxon>Synergistales</taxon>
        <taxon>Acetomicrobiaceae</taxon>
        <taxon>Acetomicrobium</taxon>
    </lineage>
</organism>
<dbReference type="EMBL" id="FSQZ01000001">
    <property type="protein sequence ID" value="SIN62116.1"/>
    <property type="molecule type" value="Genomic_DNA"/>
</dbReference>
<comment type="pathway">
    <text evidence="5">Cofactor biosynthesis; nicotinate biosynthesis; nicotinate from nicotinamide: step 1/1.</text>
</comment>
<dbReference type="InterPro" id="IPR036380">
    <property type="entry name" value="Isochorismatase-like_sf"/>
</dbReference>
<evidence type="ECO:0000313" key="9">
    <source>
        <dbReference type="EMBL" id="SIN62116.1"/>
    </source>
</evidence>
<dbReference type="PANTHER" id="PTHR11080:SF2">
    <property type="entry name" value="LD05707P"/>
    <property type="match status" value="1"/>
</dbReference>
<evidence type="ECO:0000256" key="2">
    <source>
        <dbReference type="ARBA" id="ARBA00022642"/>
    </source>
</evidence>
<dbReference type="Proteomes" id="UP000185093">
    <property type="component" value="Unassembled WGS sequence"/>
</dbReference>
<reference evidence="9 10" key="1">
    <citation type="submission" date="2016-11" db="EMBL/GenBank/DDBJ databases">
        <authorList>
            <person name="Varghese N."/>
            <person name="Submissions S."/>
        </authorList>
    </citation>
    <scope>NUCLEOTIDE SEQUENCE [LARGE SCALE GENOMIC DNA]</scope>
    <source>
        <strain evidence="9 10">DSM 20664</strain>
    </source>
</reference>
<evidence type="ECO:0000259" key="8">
    <source>
        <dbReference type="Pfam" id="PF00857"/>
    </source>
</evidence>
<evidence type="ECO:0000256" key="6">
    <source>
        <dbReference type="ARBA" id="ARBA00039017"/>
    </source>
</evidence>
<dbReference type="RefSeq" id="WP_074198942.1">
    <property type="nucleotide sequence ID" value="NZ_FSQZ01000001.1"/>
</dbReference>
<evidence type="ECO:0000256" key="4">
    <source>
        <dbReference type="ARBA" id="ARBA00022801"/>
    </source>
</evidence>
<keyword evidence="3" id="KW-0479">Metal-binding</keyword>
<dbReference type="CDD" id="cd01011">
    <property type="entry name" value="nicotinamidase"/>
    <property type="match status" value="1"/>
</dbReference>
<evidence type="ECO:0000313" key="10">
    <source>
        <dbReference type="Proteomes" id="UP000185093"/>
    </source>
</evidence>
<name>A0ABY1JAH9_9BACT</name>
<gene>
    <name evidence="9" type="ORF">SAMN05444368_0088</name>
</gene>
<evidence type="ECO:0000256" key="1">
    <source>
        <dbReference type="ARBA" id="ARBA00006336"/>
    </source>
</evidence>
<evidence type="ECO:0000256" key="7">
    <source>
        <dbReference type="ARBA" id="ARBA00043224"/>
    </source>
</evidence>
<keyword evidence="4" id="KW-0378">Hydrolase</keyword>
<dbReference type="InterPro" id="IPR000868">
    <property type="entry name" value="Isochorismatase-like_dom"/>
</dbReference>
<keyword evidence="2" id="KW-0662">Pyridine nucleotide biosynthesis</keyword>
<comment type="caution">
    <text evidence="9">The sequence shown here is derived from an EMBL/GenBank/DDBJ whole genome shotgun (WGS) entry which is preliminary data.</text>
</comment>
<dbReference type="InterPro" id="IPR052347">
    <property type="entry name" value="Isochorismatase_Nicotinamidase"/>
</dbReference>